<feature type="region of interest" description="Disordered" evidence="1">
    <location>
        <begin position="1"/>
        <end position="47"/>
    </location>
</feature>
<organism evidence="2">
    <name type="scientific">Siphoviridae sp. ctBLh2</name>
    <dbReference type="NCBI Taxonomy" id="2827803"/>
    <lineage>
        <taxon>Viruses</taxon>
        <taxon>Duplodnaviria</taxon>
        <taxon>Heunggongvirae</taxon>
        <taxon>Uroviricota</taxon>
        <taxon>Caudoviricetes</taxon>
    </lineage>
</organism>
<feature type="compositionally biased region" description="Basic and acidic residues" evidence="1">
    <location>
        <begin position="1"/>
        <end position="12"/>
    </location>
</feature>
<evidence type="ECO:0000313" key="2">
    <source>
        <dbReference type="EMBL" id="DAF45476.1"/>
    </source>
</evidence>
<accession>A0A8S5S391</accession>
<name>A0A8S5S391_9CAUD</name>
<evidence type="ECO:0000256" key="1">
    <source>
        <dbReference type="SAM" id="MobiDB-lite"/>
    </source>
</evidence>
<protein>
    <submittedName>
        <fullName evidence="2">Uncharacterized protein</fullName>
    </submittedName>
</protein>
<sequence>MSDPEQKTERNGKTARRIPGLRSPAATPEKTKTKNTTNKIQSIKSII</sequence>
<dbReference type="EMBL" id="BK032514">
    <property type="protein sequence ID" value="DAF45476.1"/>
    <property type="molecule type" value="Genomic_DNA"/>
</dbReference>
<proteinExistence type="predicted"/>
<reference evidence="2" key="1">
    <citation type="journal article" date="2021" name="Proc. Natl. Acad. Sci. U.S.A.">
        <title>A Catalog of Tens of Thousands of Viruses from Human Metagenomes Reveals Hidden Associations with Chronic Diseases.</title>
        <authorList>
            <person name="Tisza M.J."/>
            <person name="Buck C.B."/>
        </authorList>
    </citation>
    <scope>NUCLEOTIDE SEQUENCE</scope>
    <source>
        <strain evidence="2">CtBLh2</strain>
    </source>
</reference>